<name>U6KBB5_9EIME</name>
<reference evidence="2" key="2">
    <citation type="submission" date="2013-10" db="EMBL/GenBank/DDBJ databases">
        <authorList>
            <person name="Aslett M."/>
        </authorList>
    </citation>
    <scope>NUCLEOTIDE SEQUENCE [LARGE SCALE GENOMIC DNA]</scope>
    <source>
        <strain evidence="2">Houghton</strain>
    </source>
</reference>
<sequence>MAQPKSLRSQRMKRPEEARGDSVAAQRMGLSPSSPRGEKRDSSSEGKGPPSRALSSKITPGGKPQKESAVADCANKADAGPAEGHQTPRESQQPPHDGSSSRGDSHADEPSLCPPRDRAQEVCESSSPQGSSGEVKSPHRDPHSGPGLTPVVALEANLQRQITELMRQNALLRQALLKHISREELLFLLAYNTTIVPSYAGDEQSLQDPAHTPRDSTAADASTTEPENNEGEEEQNGRTRNIDLPCVKQFFMAMQCCSRPPHEAPVPSSPFNSLTTCEGNTTSMDSDGYSSIAVDFDPFGMQKEDKEEAETPPVEADSQKSTVPSSTTSTNPQRHAVEGGSLTPLPTLCVGRPPHRATSLGALDSPSPAKPRGAFELTRVAALRQPLHSAGRASFGGRGCMALRTVEEGETNTEKVKVAVELRIRIWEEHSIDSKLDALFAKARAARADGYLSAARLKQNTVRSDARFFTRRSSLVFVVVELAAFVAPYCAAVSPRDEDISNMIPEKEPQQREFLKMGGTDRRGSPAGGGFICSRGSIVLPLSAAAA</sequence>
<evidence type="ECO:0000313" key="2">
    <source>
        <dbReference type="EMBL" id="CDJ34091.1"/>
    </source>
</evidence>
<keyword evidence="3" id="KW-1185">Reference proteome</keyword>
<proteinExistence type="predicted"/>
<evidence type="ECO:0000313" key="3">
    <source>
        <dbReference type="Proteomes" id="UP000030744"/>
    </source>
</evidence>
<dbReference type="RefSeq" id="XP_013356654.1">
    <property type="nucleotide sequence ID" value="XM_013501200.1"/>
</dbReference>
<feature type="region of interest" description="Disordered" evidence="1">
    <location>
        <begin position="303"/>
        <end position="344"/>
    </location>
</feature>
<feature type="compositionally biased region" description="Basic and acidic residues" evidence="1">
    <location>
        <begin position="103"/>
        <end position="121"/>
    </location>
</feature>
<feature type="compositionally biased region" description="Low complexity" evidence="1">
    <location>
        <begin position="321"/>
        <end position="330"/>
    </location>
</feature>
<dbReference type="OrthoDB" id="348269at2759"/>
<reference evidence="2" key="1">
    <citation type="submission" date="2013-10" db="EMBL/GenBank/DDBJ databases">
        <title>Genomic analysis of the causative agents of coccidiosis in chickens.</title>
        <authorList>
            <person name="Reid A.J."/>
            <person name="Blake D."/>
            <person name="Billington K."/>
            <person name="Browne H."/>
            <person name="Dunn M."/>
            <person name="Hung S."/>
            <person name="Kawahara F."/>
            <person name="Miranda-Saavedra D."/>
            <person name="Mourier T."/>
            <person name="Nagra H."/>
            <person name="Otto T.D."/>
            <person name="Rawlings N."/>
            <person name="Sanchez A."/>
            <person name="Sanders M."/>
            <person name="Subramaniam C."/>
            <person name="Tay Y."/>
            <person name="Dear P."/>
            <person name="Doerig C."/>
            <person name="Gruber A."/>
            <person name="Parkinson J."/>
            <person name="Shirley M."/>
            <person name="Wan K.L."/>
            <person name="Berriman M."/>
            <person name="Tomley F."/>
            <person name="Pain A."/>
        </authorList>
    </citation>
    <scope>NUCLEOTIDE SEQUENCE [LARGE SCALE GENOMIC DNA]</scope>
    <source>
        <strain evidence="2">Houghton</strain>
    </source>
</reference>
<feature type="region of interest" description="Disordered" evidence="1">
    <location>
        <begin position="1"/>
        <end position="149"/>
    </location>
</feature>
<dbReference type="EMBL" id="HG686088">
    <property type="protein sequence ID" value="CDJ34091.1"/>
    <property type="molecule type" value="Genomic_DNA"/>
</dbReference>
<gene>
    <name evidence="2" type="ORF">EMH_0059240</name>
</gene>
<organism evidence="2 3">
    <name type="scientific">Eimeria mitis</name>
    <dbReference type="NCBI Taxonomy" id="44415"/>
    <lineage>
        <taxon>Eukaryota</taxon>
        <taxon>Sar</taxon>
        <taxon>Alveolata</taxon>
        <taxon>Apicomplexa</taxon>
        <taxon>Conoidasida</taxon>
        <taxon>Coccidia</taxon>
        <taxon>Eucoccidiorida</taxon>
        <taxon>Eimeriorina</taxon>
        <taxon>Eimeriidae</taxon>
        <taxon>Eimeria</taxon>
    </lineage>
</organism>
<feature type="compositionally biased region" description="Polar residues" evidence="1">
    <location>
        <begin position="89"/>
        <end position="102"/>
    </location>
</feature>
<evidence type="ECO:0000256" key="1">
    <source>
        <dbReference type="SAM" id="MobiDB-lite"/>
    </source>
</evidence>
<accession>U6KBB5</accession>
<dbReference type="Proteomes" id="UP000030744">
    <property type="component" value="Unassembled WGS sequence"/>
</dbReference>
<dbReference type="VEuPathDB" id="ToxoDB:EMH_0059240"/>
<dbReference type="GeneID" id="25380539"/>
<feature type="compositionally biased region" description="Polar residues" evidence="1">
    <location>
        <begin position="123"/>
        <end position="134"/>
    </location>
</feature>
<dbReference type="AlphaFoldDB" id="U6KBB5"/>
<feature type="region of interest" description="Disordered" evidence="1">
    <location>
        <begin position="202"/>
        <end position="241"/>
    </location>
</feature>
<protein>
    <submittedName>
        <fullName evidence="2">Uncharacterized protein</fullName>
    </submittedName>
</protein>